<organism evidence="3 4">
    <name type="scientific">Bifidobacterium vespertilionis</name>
    <dbReference type="NCBI Taxonomy" id="2562524"/>
    <lineage>
        <taxon>Bacteria</taxon>
        <taxon>Bacillati</taxon>
        <taxon>Actinomycetota</taxon>
        <taxon>Actinomycetes</taxon>
        <taxon>Bifidobacteriales</taxon>
        <taxon>Bifidobacteriaceae</taxon>
        <taxon>Bifidobacterium</taxon>
    </lineage>
</organism>
<evidence type="ECO:0000313" key="3">
    <source>
        <dbReference type="EMBL" id="KAA8823067.1"/>
    </source>
</evidence>
<feature type="transmembrane region" description="Helical" evidence="1">
    <location>
        <begin position="39"/>
        <end position="57"/>
    </location>
</feature>
<evidence type="ECO:0008006" key="6">
    <source>
        <dbReference type="Google" id="ProtNLM"/>
    </source>
</evidence>
<evidence type="ECO:0000256" key="1">
    <source>
        <dbReference type="SAM" id="Phobius"/>
    </source>
</evidence>
<keyword evidence="1" id="KW-0472">Membrane</keyword>
<proteinExistence type="predicted"/>
<keyword evidence="1" id="KW-1133">Transmembrane helix</keyword>
<feature type="transmembrane region" description="Helical" evidence="1">
    <location>
        <begin position="123"/>
        <end position="148"/>
    </location>
</feature>
<accession>A0A5J5E1L3</accession>
<evidence type="ECO:0000313" key="5">
    <source>
        <dbReference type="Proteomes" id="UP000374630"/>
    </source>
</evidence>
<feature type="transmembrane region" description="Helical" evidence="1">
    <location>
        <begin position="64"/>
        <end position="87"/>
    </location>
</feature>
<keyword evidence="5" id="KW-1185">Reference proteome</keyword>
<dbReference type="OrthoDB" id="3240582at2"/>
<gene>
    <name evidence="3" type="ORF">EM848_06845</name>
    <name evidence="2" type="ORF">EMO90_09560</name>
</gene>
<dbReference type="PROSITE" id="PS51257">
    <property type="entry name" value="PROKAR_LIPOPROTEIN"/>
    <property type="match status" value="1"/>
</dbReference>
<feature type="transmembrane region" description="Helical" evidence="1">
    <location>
        <begin position="15"/>
        <end position="33"/>
    </location>
</feature>
<dbReference type="Proteomes" id="UP000374630">
    <property type="component" value="Unassembled WGS sequence"/>
</dbReference>
<dbReference type="EMBL" id="RZOA01000012">
    <property type="protein sequence ID" value="KAA8823067.1"/>
    <property type="molecule type" value="Genomic_DNA"/>
</dbReference>
<keyword evidence="1" id="KW-0812">Transmembrane</keyword>
<dbReference type="EMBL" id="RZNZ01000014">
    <property type="protein sequence ID" value="KAA8818612.1"/>
    <property type="molecule type" value="Genomic_DNA"/>
</dbReference>
<dbReference type="Gene3D" id="3.30.565.10">
    <property type="entry name" value="Histidine kinase-like ATPase, C-terminal domain"/>
    <property type="match status" value="1"/>
</dbReference>
<feature type="transmembrane region" description="Helical" evidence="1">
    <location>
        <begin position="93"/>
        <end position="116"/>
    </location>
</feature>
<dbReference type="Proteomes" id="UP000345527">
    <property type="component" value="Unassembled WGS sequence"/>
</dbReference>
<evidence type="ECO:0000313" key="4">
    <source>
        <dbReference type="Proteomes" id="UP000345527"/>
    </source>
</evidence>
<dbReference type="InterPro" id="IPR036890">
    <property type="entry name" value="HATPase_C_sf"/>
</dbReference>
<dbReference type="AlphaFoldDB" id="A0A5J5E1L3"/>
<sequence>MKRKAILQQIIKNKMYSIGSIICFLLACVDMSIQPPVSPIGILVSLIYCILLWTIVLSPFKSACALAMLSLACFIAPFTIDAPTIYWGSWYGLAIMSTAGESLVPTIAFAITNALISASSSIYAGMAIASAATMSSTFIVAACIGIYAHQRKINAHQKAKQLALESELKQKDRELHLLRYLHNNVVGDISYAISLIRLHNNNNLKNAEHTLLSVNQQIREAIKDSNTYIQNDNSANISNYTTEDLQIFLHRLDEKLKNLGFDGKCVIIGTTSLLSSDQINLLAEISSEIFNNIIKYGLPDHYTFVIQINAESGILLASSNVIDSNTIDSGSLGLKLIRESLESIHGSLHTNASNNVWDILINIPLQSKIINPMI</sequence>
<dbReference type="RefSeq" id="WP_150354193.1">
    <property type="nucleotide sequence ID" value="NZ_RZNZ01000014.1"/>
</dbReference>
<comment type="caution">
    <text evidence="3">The sequence shown here is derived from an EMBL/GenBank/DDBJ whole genome shotgun (WGS) entry which is preliminary data.</text>
</comment>
<evidence type="ECO:0000313" key="2">
    <source>
        <dbReference type="EMBL" id="KAA8818612.1"/>
    </source>
</evidence>
<protein>
    <recommendedName>
        <fullName evidence="6">Signal transduction histidine kinase subgroup 3 dimerisation and phosphoacceptor domain-containing protein</fullName>
    </recommendedName>
</protein>
<reference evidence="4 5" key="1">
    <citation type="journal article" date="2019" name="Syst. Appl. Microbiol.">
        <title>Characterization of Bifidobacterium species in feaces of the Egyptian fruit bat: Description of B. vespertilionis sp. nov. and B. rousetti sp. nov.</title>
        <authorList>
            <person name="Modesto M."/>
            <person name="Satti M."/>
            <person name="Watanabe K."/>
            <person name="Puglisi E."/>
            <person name="Morelli L."/>
            <person name="Huang C.-H."/>
            <person name="Liou J.-S."/>
            <person name="Miyashita M."/>
            <person name="Tamura T."/>
            <person name="Saito S."/>
            <person name="Mori K."/>
            <person name="Huang L."/>
            <person name="Sciavilla P."/>
            <person name="Sandri C."/>
            <person name="Spiezio C."/>
            <person name="Vitali F."/>
            <person name="Cavalieri D."/>
            <person name="Perpetuini G."/>
            <person name="Tofalo R."/>
            <person name="Bonetti A."/>
            <person name="Arita M."/>
            <person name="Mattarelli P."/>
        </authorList>
    </citation>
    <scope>NUCLEOTIDE SEQUENCE [LARGE SCALE GENOMIC DNA]</scope>
    <source>
        <strain evidence="2 5">RST16</strain>
        <strain evidence="3 4">RST8</strain>
    </source>
</reference>
<name>A0A5J5E1L3_9BIFI</name>